<proteinExistence type="predicted"/>
<evidence type="ECO:0000313" key="3">
    <source>
        <dbReference type="Proteomes" id="UP001229421"/>
    </source>
</evidence>
<dbReference type="PANTHER" id="PTHR24559:SF444">
    <property type="entry name" value="REVERSE TRANSCRIPTASE DOMAIN-CONTAINING PROTEIN"/>
    <property type="match status" value="1"/>
</dbReference>
<dbReference type="EMBL" id="JAUHHV010000006">
    <property type="protein sequence ID" value="KAK1421863.1"/>
    <property type="molecule type" value="Genomic_DNA"/>
</dbReference>
<dbReference type="Pfam" id="PF00078">
    <property type="entry name" value="RVT_1"/>
    <property type="match status" value="1"/>
</dbReference>
<keyword evidence="3" id="KW-1185">Reference proteome</keyword>
<dbReference type="CDD" id="cd00303">
    <property type="entry name" value="retropepsin_like"/>
    <property type="match status" value="1"/>
</dbReference>
<name>A0AAD8NUM8_TARER</name>
<sequence length="556" mass="62946">MAQPIPKVPYNGLHPKCNTCNYHHPANIPCRQCTICGKMGHLNVTCRFGPGNPNRAQVIVPALNQARAYFQCGDPNHMRPQCPRLANPTPPARGRAFNINVNQAQTNNDVVNGTFLINHHYTSVLFDSGAHRSFVSLEFEPLLDLNLTKLDKPFTVEIADGQSITVDTIITNCKLNLNKRNFSIPLIPMKLGSFDVIIGMDWLAKNRDEIIYYDKCIRIPIPSGDTLNVFGEKPSKGLKLMSCIEARKCLNKKCMAFLAHVIDTKVKGKELQDIPIARDFPEVFHEDLNGLPPIREVEFKIDLIPGATPVAKASYRLASSEHQELSSQLQELSDKGVIRPSTSPLGAPVLFVKKKDGSFRMCIDYRELNKLTIKNRYPLPRIDDLFDQLQGASYFSKLDLCFGYHPLRVNDADIPKTSFRTRYMHYEFLVMPFGLTNAPAVFMDLMNRVCKPYLDKFVIVFINDILIYSRSKNDHEQHLCLILELLKKEKLYAKFSKCEFWLGDVQFLGHVVNRKGIHVDPTKIEAVKTWVAPRTPTEVRSFLGLAVITVDSFPTS</sequence>
<gene>
    <name evidence="2" type="ORF">QVD17_24549</name>
</gene>
<dbReference type="Gene3D" id="2.40.70.10">
    <property type="entry name" value="Acid Proteases"/>
    <property type="match status" value="1"/>
</dbReference>
<dbReference type="SUPFAM" id="SSF56672">
    <property type="entry name" value="DNA/RNA polymerases"/>
    <property type="match status" value="1"/>
</dbReference>
<dbReference type="Pfam" id="PF08284">
    <property type="entry name" value="RVP_2"/>
    <property type="match status" value="1"/>
</dbReference>
<accession>A0AAD8NUM8</accession>
<dbReference type="SUPFAM" id="SSF50630">
    <property type="entry name" value="Acid proteases"/>
    <property type="match status" value="1"/>
</dbReference>
<feature type="domain" description="Reverse transcriptase" evidence="1">
    <location>
        <begin position="333"/>
        <end position="512"/>
    </location>
</feature>
<organism evidence="2 3">
    <name type="scientific">Tagetes erecta</name>
    <name type="common">African marigold</name>
    <dbReference type="NCBI Taxonomy" id="13708"/>
    <lineage>
        <taxon>Eukaryota</taxon>
        <taxon>Viridiplantae</taxon>
        <taxon>Streptophyta</taxon>
        <taxon>Embryophyta</taxon>
        <taxon>Tracheophyta</taxon>
        <taxon>Spermatophyta</taxon>
        <taxon>Magnoliopsida</taxon>
        <taxon>eudicotyledons</taxon>
        <taxon>Gunneridae</taxon>
        <taxon>Pentapetalae</taxon>
        <taxon>asterids</taxon>
        <taxon>campanulids</taxon>
        <taxon>Asterales</taxon>
        <taxon>Asteraceae</taxon>
        <taxon>Asteroideae</taxon>
        <taxon>Heliantheae alliance</taxon>
        <taxon>Tageteae</taxon>
        <taxon>Tagetes</taxon>
    </lineage>
</organism>
<dbReference type="InterPro" id="IPR021109">
    <property type="entry name" value="Peptidase_aspartic_dom_sf"/>
</dbReference>
<dbReference type="PROSITE" id="PS50878">
    <property type="entry name" value="RT_POL"/>
    <property type="match status" value="1"/>
</dbReference>
<dbReference type="InterPro" id="IPR043128">
    <property type="entry name" value="Rev_trsase/Diguanyl_cyclase"/>
</dbReference>
<reference evidence="2" key="1">
    <citation type="journal article" date="2023" name="bioRxiv">
        <title>Improved chromosome-level genome assembly for marigold (Tagetes erecta).</title>
        <authorList>
            <person name="Jiang F."/>
            <person name="Yuan L."/>
            <person name="Wang S."/>
            <person name="Wang H."/>
            <person name="Xu D."/>
            <person name="Wang A."/>
            <person name="Fan W."/>
        </authorList>
    </citation>
    <scope>NUCLEOTIDE SEQUENCE</scope>
    <source>
        <strain evidence="2">WSJ</strain>
        <tissue evidence="2">Leaf</tissue>
    </source>
</reference>
<protein>
    <recommendedName>
        <fullName evidence="1">Reverse transcriptase domain-containing protein</fullName>
    </recommendedName>
</protein>
<dbReference type="CDD" id="cd01647">
    <property type="entry name" value="RT_LTR"/>
    <property type="match status" value="1"/>
</dbReference>
<dbReference type="Proteomes" id="UP001229421">
    <property type="component" value="Unassembled WGS sequence"/>
</dbReference>
<dbReference type="AlphaFoldDB" id="A0AAD8NUM8"/>
<dbReference type="Gene3D" id="3.30.70.270">
    <property type="match status" value="1"/>
</dbReference>
<evidence type="ECO:0000313" key="2">
    <source>
        <dbReference type="EMBL" id="KAK1421863.1"/>
    </source>
</evidence>
<dbReference type="Gene3D" id="3.10.10.10">
    <property type="entry name" value="HIV Type 1 Reverse Transcriptase, subunit A, domain 1"/>
    <property type="match status" value="1"/>
</dbReference>
<comment type="caution">
    <text evidence="2">The sequence shown here is derived from an EMBL/GenBank/DDBJ whole genome shotgun (WGS) entry which is preliminary data.</text>
</comment>
<dbReference type="PANTHER" id="PTHR24559">
    <property type="entry name" value="TRANSPOSON TY3-I GAG-POL POLYPROTEIN"/>
    <property type="match status" value="1"/>
</dbReference>
<evidence type="ECO:0000259" key="1">
    <source>
        <dbReference type="PROSITE" id="PS50878"/>
    </source>
</evidence>
<dbReference type="InterPro" id="IPR043502">
    <property type="entry name" value="DNA/RNA_pol_sf"/>
</dbReference>
<dbReference type="Gene3D" id="4.10.60.10">
    <property type="entry name" value="Zinc finger, CCHC-type"/>
    <property type="match status" value="1"/>
</dbReference>
<dbReference type="InterPro" id="IPR000477">
    <property type="entry name" value="RT_dom"/>
</dbReference>
<dbReference type="InterPro" id="IPR053134">
    <property type="entry name" value="RNA-dir_DNA_polymerase"/>
</dbReference>